<proteinExistence type="predicted"/>
<gene>
    <name evidence="1" type="ORF">CR513_33133</name>
</gene>
<protein>
    <submittedName>
        <fullName evidence="1">Uncharacterized protein</fullName>
    </submittedName>
</protein>
<reference evidence="1" key="1">
    <citation type="submission" date="2018-05" db="EMBL/GenBank/DDBJ databases">
        <title>Draft genome of Mucuna pruriens seed.</title>
        <authorList>
            <person name="Nnadi N.E."/>
            <person name="Vos R."/>
            <person name="Hasami M.H."/>
            <person name="Devisetty U.K."/>
            <person name="Aguiy J.C."/>
        </authorList>
    </citation>
    <scope>NUCLEOTIDE SEQUENCE [LARGE SCALE GENOMIC DNA]</scope>
    <source>
        <strain evidence="1">JCA_2017</strain>
    </source>
</reference>
<name>A0A371G529_MUCPR</name>
<keyword evidence="2" id="KW-1185">Reference proteome</keyword>
<comment type="caution">
    <text evidence="1">The sequence shown here is derived from an EMBL/GenBank/DDBJ whole genome shotgun (WGS) entry which is preliminary data.</text>
</comment>
<sequence>MKTWCSIWGKHHFNVIDLTPCVVGTQALNLSSNSLQEGEDDAYIGDHTQGPQEGVNEEAIHALEDLMTRRRLKRIQEEVQHELATLKGKEKGQEGQEGQ</sequence>
<evidence type="ECO:0000313" key="2">
    <source>
        <dbReference type="Proteomes" id="UP000257109"/>
    </source>
</evidence>
<feature type="non-terminal residue" evidence="1">
    <location>
        <position position="99"/>
    </location>
</feature>
<dbReference type="EMBL" id="QJKJ01006740">
    <property type="protein sequence ID" value="RDX85652.1"/>
    <property type="molecule type" value="Genomic_DNA"/>
</dbReference>
<organism evidence="1 2">
    <name type="scientific">Mucuna pruriens</name>
    <name type="common">Velvet bean</name>
    <name type="synonym">Dolichos pruriens</name>
    <dbReference type="NCBI Taxonomy" id="157652"/>
    <lineage>
        <taxon>Eukaryota</taxon>
        <taxon>Viridiplantae</taxon>
        <taxon>Streptophyta</taxon>
        <taxon>Embryophyta</taxon>
        <taxon>Tracheophyta</taxon>
        <taxon>Spermatophyta</taxon>
        <taxon>Magnoliopsida</taxon>
        <taxon>eudicotyledons</taxon>
        <taxon>Gunneridae</taxon>
        <taxon>Pentapetalae</taxon>
        <taxon>rosids</taxon>
        <taxon>fabids</taxon>
        <taxon>Fabales</taxon>
        <taxon>Fabaceae</taxon>
        <taxon>Papilionoideae</taxon>
        <taxon>50 kb inversion clade</taxon>
        <taxon>NPAAA clade</taxon>
        <taxon>indigoferoid/millettioid clade</taxon>
        <taxon>Phaseoleae</taxon>
        <taxon>Mucuna</taxon>
    </lineage>
</organism>
<evidence type="ECO:0000313" key="1">
    <source>
        <dbReference type="EMBL" id="RDX85652.1"/>
    </source>
</evidence>
<accession>A0A371G529</accession>
<dbReference type="AlphaFoldDB" id="A0A371G529"/>
<dbReference type="Proteomes" id="UP000257109">
    <property type="component" value="Unassembled WGS sequence"/>
</dbReference>
<feature type="non-terminal residue" evidence="1">
    <location>
        <position position="1"/>
    </location>
</feature>